<evidence type="ECO:0000256" key="9">
    <source>
        <dbReference type="ARBA" id="ARBA00022840"/>
    </source>
</evidence>
<evidence type="ECO:0000256" key="16">
    <source>
        <dbReference type="RuleBase" id="RU004070"/>
    </source>
</evidence>
<dbReference type="Pfam" id="PF00493">
    <property type="entry name" value="MCM"/>
    <property type="match status" value="1"/>
</dbReference>
<dbReference type="KEGG" id="btab:109035966"/>
<evidence type="ECO:0000256" key="6">
    <source>
        <dbReference type="ARBA" id="ARBA00022763"/>
    </source>
</evidence>
<comment type="catalytic activity">
    <reaction evidence="15">
        <text>ATP + H2O = ADP + phosphate + H(+)</text>
        <dbReference type="Rhea" id="RHEA:13065"/>
        <dbReference type="ChEBI" id="CHEBI:15377"/>
        <dbReference type="ChEBI" id="CHEBI:15378"/>
        <dbReference type="ChEBI" id="CHEBI:30616"/>
        <dbReference type="ChEBI" id="CHEBI:43474"/>
        <dbReference type="ChEBI" id="CHEBI:456216"/>
        <dbReference type="EC" id="3.6.4.12"/>
    </reaction>
</comment>
<protein>
    <recommendedName>
        <fullName evidence="13">DNA helicase MCM9</fullName>
        <ecNumber evidence="3">3.6.4.12</ecNumber>
    </recommendedName>
    <alternativeName>
        <fullName evidence="14">Minichromosome maintenance 9</fullName>
    </alternativeName>
</protein>
<evidence type="ECO:0000256" key="7">
    <source>
        <dbReference type="ARBA" id="ARBA00022801"/>
    </source>
</evidence>
<dbReference type="EC" id="3.6.4.12" evidence="3"/>
<proteinExistence type="inferred from homology"/>
<dbReference type="SMART" id="SM00382">
    <property type="entry name" value="AAA"/>
    <property type="match status" value="1"/>
</dbReference>
<dbReference type="SUPFAM" id="SSF50249">
    <property type="entry name" value="Nucleic acid-binding proteins"/>
    <property type="match status" value="1"/>
</dbReference>
<dbReference type="SUPFAM" id="SSF52540">
    <property type="entry name" value="P-loop containing nucleoside triphosphate hydrolases"/>
    <property type="match status" value="1"/>
</dbReference>
<organism evidence="19 20">
    <name type="scientific">Bemisia tabaci</name>
    <name type="common">Sweetpotato whitefly</name>
    <name type="synonym">Aleurodes tabaci</name>
    <dbReference type="NCBI Taxonomy" id="7038"/>
    <lineage>
        <taxon>Eukaryota</taxon>
        <taxon>Metazoa</taxon>
        <taxon>Ecdysozoa</taxon>
        <taxon>Arthropoda</taxon>
        <taxon>Hexapoda</taxon>
        <taxon>Insecta</taxon>
        <taxon>Pterygota</taxon>
        <taxon>Neoptera</taxon>
        <taxon>Paraneoptera</taxon>
        <taxon>Hemiptera</taxon>
        <taxon>Sternorrhyncha</taxon>
        <taxon>Aleyrodoidea</taxon>
        <taxon>Aleyrodidae</taxon>
        <taxon>Aleyrodinae</taxon>
        <taxon>Bemisia</taxon>
    </lineage>
</organism>
<dbReference type="GO" id="GO:0006260">
    <property type="term" value="P:DNA replication"/>
    <property type="evidence" value="ECO:0007669"/>
    <property type="project" value="InterPro"/>
</dbReference>
<dbReference type="EMBL" id="OU963863">
    <property type="protein sequence ID" value="CAH0385263.1"/>
    <property type="molecule type" value="Genomic_DNA"/>
</dbReference>
<dbReference type="PANTHER" id="PTHR11630:SF48">
    <property type="entry name" value="DNA HELICASE MCM9"/>
    <property type="match status" value="1"/>
</dbReference>
<dbReference type="InterPro" id="IPR058768">
    <property type="entry name" value="MCM9_N"/>
</dbReference>
<evidence type="ECO:0000256" key="2">
    <source>
        <dbReference type="ARBA" id="ARBA00008010"/>
    </source>
</evidence>
<accession>A0A9P0A3Z9</accession>
<keyword evidence="10 16" id="KW-0238">DNA-binding</keyword>
<dbReference type="PANTHER" id="PTHR11630">
    <property type="entry name" value="DNA REPLICATION LICENSING FACTOR MCM FAMILY MEMBER"/>
    <property type="match status" value="1"/>
</dbReference>
<dbReference type="AlphaFoldDB" id="A0A9P0A3Z9"/>
<evidence type="ECO:0000256" key="8">
    <source>
        <dbReference type="ARBA" id="ARBA00022806"/>
    </source>
</evidence>
<keyword evidence="4" id="KW-0235">DNA replication</keyword>
<dbReference type="Pfam" id="PF17855">
    <property type="entry name" value="MCM_lid"/>
    <property type="match status" value="1"/>
</dbReference>
<gene>
    <name evidence="19" type="ORF">BEMITA_LOCUS4506</name>
</gene>
<evidence type="ECO:0000256" key="12">
    <source>
        <dbReference type="ARBA" id="ARBA00023242"/>
    </source>
</evidence>
<dbReference type="InterPro" id="IPR018525">
    <property type="entry name" value="MCM_CS"/>
</dbReference>
<dbReference type="GO" id="GO:0005524">
    <property type="term" value="F:ATP binding"/>
    <property type="evidence" value="ECO:0007669"/>
    <property type="project" value="UniProtKB-KW"/>
</dbReference>
<evidence type="ECO:0000256" key="5">
    <source>
        <dbReference type="ARBA" id="ARBA00022741"/>
    </source>
</evidence>
<dbReference type="Proteomes" id="UP001152759">
    <property type="component" value="Chromosome 2"/>
</dbReference>
<evidence type="ECO:0000256" key="11">
    <source>
        <dbReference type="ARBA" id="ARBA00023204"/>
    </source>
</evidence>
<feature type="compositionally biased region" description="Basic and acidic residues" evidence="17">
    <location>
        <begin position="839"/>
        <end position="853"/>
    </location>
</feature>
<keyword evidence="8" id="KW-0347">Helicase</keyword>
<comment type="subcellular location">
    <subcellularLocation>
        <location evidence="1">Nucleus</location>
    </subcellularLocation>
</comment>
<dbReference type="InterPro" id="IPR003593">
    <property type="entry name" value="AAA+_ATPase"/>
</dbReference>
<name>A0A9P0A3Z9_BEMTA</name>
<evidence type="ECO:0000256" key="14">
    <source>
        <dbReference type="ARBA" id="ARBA00042301"/>
    </source>
</evidence>
<dbReference type="Pfam" id="PF17207">
    <property type="entry name" value="MCM_OB"/>
    <property type="match status" value="1"/>
</dbReference>
<dbReference type="InterPro" id="IPR027417">
    <property type="entry name" value="P-loop_NTPase"/>
</dbReference>
<dbReference type="PROSITE" id="PS00847">
    <property type="entry name" value="MCM_1"/>
    <property type="match status" value="1"/>
</dbReference>
<dbReference type="PROSITE" id="PS50051">
    <property type="entry name" value="MCM_2"/>
    <property type="match status" value="1"/>
</dbReference>
<reference evidence="19" key="1">
    <citation type="submission" date="2021-12" db="EMBL/GenBank/DDBJ databases">
        <authorList>
            <person name="King R."/>
        </authorList>
    </citation>
    <scope>NUCLEOTIDE SEQUENCE</scope>
</reference>
<dbReference type="GO" id="GO:0017116">
    <property type="term" value="F:single-stranded DNA helicase activity"/>
    <property type="evidence" value="ECO:0007669"/>
    <property type="project" value="TreeGrafter"/>
</dbReference>
<evidence type="ECO:0000256" key="13">
    <source>
        <dbReference type="ARBA" id="ARBA00041085"/>
    </source>
</evidence>
<dbReference type="GO" id="GO:0042555">
    <property type="term" value="C:MCM complex"/>
    <property type="evidence" value="ECO:0007669"/>
    <property type="project" value="TreeGrafter"/>
</dbReference>
<keyword evidence="5 16" id="KW-0547">Nucleotide-binding</keyword>
<dbReference type="InterPro" id="IPR033762">
    <property type="entry name" value="MCM_OB"/>
</dbReference>
<evidence type="ECO:0000256" key="3">
    <source>
        <dbReference type="ARBA" id="ARBA00012551"/>
    </source>
</evidence>
<keyword evidence="11" id="KW-0234">DNA repair</keyword>
<feature type="region of interest" description="Disordered" evidence="17">
    <location>
        <begin position="697"/>
        <end position="718"/>
    </location>
</feature>
<keyword evidence="20" id="KW-1185">Reference proteome</keyword>
<evidence type="ECO:0000259" key="18">
    <source>
        <dbReference type="PROSITE" id="PS50051"/>
    </source>
</evidence>
<sequence length="853" mass="95502">MELSKTFRDNITKLFEEYSFSNHFGELLDIMKTQDDTQHYSLTINFLNLFEMSTELGDAVLSNSVLVLGLCDKALVKVQYMIRDTSDDETKKTLLVKDKIHARMTALPVCPELHRVKFPLNEDINNFLCVTGTVVRTAAAKMLEYQRDYICLKCKKRFTVKAAYEKMYILSGPTKCENEDCPSTNFTPVKTIECVNYKDYQEIKMQEQVGKLGMGVMPRSMWATLEDDLVDTCKPGDDIVVCGTVRRRWRPFSQGARIDCELALQVNHISVCNDQRSSVLLSNEVKAEFVEFWKKNALHRLAARNLILASIAPQIYGLYLVKLAVAVVLAGGVQKKEMSGCKIRAESHLLLVGDPGTGKSDILRFASKVCPRSVFTTGVGSTTAGLTVAAVRENGEWQLEAGALVLSDGGICCIDEFNSIRQQDKTSIHEAMEQQTLSVAKAGLVCKLSTRCSILAATNPKGDYDPNVNISVNTALASPLLSRFDLVLVLKDAHDRAWDDIVAMFILEGKRPGTGKDTSLWELEKLQSYFSLIKRLEPELSADANAILSRYYQMQRKADVRNKARTTVRLLESLIRLSQAHAKLMFREKVLVQDAVVAVCLIEASMQGSALICEINALQTMFPPDPDEEYKNQATMVLQKLELYDILAEEMESFHNQADDNPIPFEFDKRSSLFRNAALKTNNEVASMDELRKKALSKKRKLSKMDSGDESCSSIEEENTLAPQKSRFGLVLSCEEEISIDDSSKNEEVCSDKRSSLLQDKMGTNGENKSRFSLKLSSDEESLPEDTSGSNKGSKYFMESEFEKSTSCTPRDIEGEDIGQKRSRFDLSLSSDDDIFSDDLSRNPPEQKKNGKG</sequence>
<dbReference type="GO" id="GO:0003697">
    <property type="term" value="F:single-stranded DNA binding"/>
    <property type="evidence" value="ECO:0007669"/>
    <property type="project" value="TreeGrafter"/>
</dbReference>
<dbReference type="Gene3D" id="2.20.28.10">
    <property type="match status" value="1"/>
</dbReference>
<dbReference type="Pfam" id="PF26066">
    <property type="entry name" value="MCM9_N"/>
    <property type="match status" value="1"/>
</dbReference>
<dbReference type="Gene3D" id="2.40.50.140">
    <property type="entry name" value="Nucleic acid-binding proteins"/>
    <property type="match status" value="1"/>
</dbReference>
<keyword evidence="7" id="KW-0378">Hydrolase</keyword>
<dbReference type="InterPro" id="IPR031327">
    <property type="entry name" value="MCM"/>
</dbReference>
<dbReference type="GO" id="GO:0000724">
    <property type="term" value="P:double-strand break repair via homologous recombination"/>
    <property type="evidence" value="ECO:0007669"/>
    <property type="project" value="TreeGrafter"/>
</dbReference>
<dbReference type="SMART" id="SM00350">
    <property type="entry name" value="MCM"/>
    <property type="match status" value="1"/>
</dbReference>
<dbReference type="PRINTS" id="PR01657">
    <property type="entry name" value="MCMFAMILY"/>
</dbReference>
<dbReference type="InterPro" id="IPR001208">
    <property type="entry name" value="MCM_dom"/>
</dbReference>
<feature type="domain" description="MCM C-terminal AAA(+) ATPase" evidence="18">
    <location>
        <begin position="303"/>
        <end position="506"/>
    </location>
</feature>
<dbReference type="GO" id="GO:0005634">
    <property type="term" value="C:nucleus"/>
    <property type="evidence" value="ECO:0007669"/>
    <property type="project" value="UniProtKB-SubCell"/>
</dbReference>
<evidence type="ECO:0000256" key="17">
    <source>
        <dbReference type="SAM" id="MobiDB-lite"/>
    </source>
</evidence>
<evidence type="ECO:0000256" key="15">
    <source>
        <dbReference type="ARBA" id="ARBA00047995"/>
    </source>
</evidence>
<evidence type="ECO:0000313" key="19">
    <source>
        <dbReference type="EMBL" id="CAH0385263.1"/>
    </source>
</evidence>
<keyword evidence="12" id="KW-0539">Nucleus</keyword>
<dbReference type="InterPro" id="IPR012340">
    <property type="entry name" value="NA-bd_OB-fold"/>
</dbReference>
<keyword evidence="9 16" id="KW-0067">ATP-binding</keyword>
<dbReference type="Gene3D" id="3.40.50.300">
    <property type="entry name" value="P-loop containing nucleotide triphosphate hydrolases"/>
    <property type="match status" value="1"/>
</dbReference>
<dbReference type="FunFam" id="3.40.50.300:FF:000671">
    <property type="entry name" value="DNA helicase MCM9 isoform X1"/>
    <property type="match status" value="1"/>
</dbReference>
<keyword evidence="6" id="KW-0227">DNA damage</keyword>
<evidence type="ECO:0000256" key="10">
    <source>
        <dbReference type="ARBA" id="ARBA00023125"/>
    </source>
</evidence>
<feature type="region of interest" description="Disordered" evidence="17">
    <location>
        <begin position="743"/>
        <end position="853"/>
    </location>
</feature>
<evidence type="ECO:0000313" key="20">
    <source>
        <dbReference type="Proteomes" id="UP001152759"/>
    </source>
</evidence>
<feature type="compositionally biased region" description="Basic and acidic residues" evidence="17">
    <location>
        <begin position="743"/>
        <end position="755"/>
    </location>
</feature>
<comment type="similarity">
    <text evidence="2 16">Belongs to the MCM family.</text>
</comment>
<dbReference type="InterPro" id="IPR041562">
    <property type="entry name" value="MCM_lid"/>
</dbReference>
<dbReference type="GO" id="GO:0016787">
    <property type="term" value="F:hydrolase activity"/>
    <property type="evidence" value="ECO:0007669"/>
    <property type="project" value="UniProtKB-KW"/>
</dbReference>
<evidence type="ECO:0000256" key="1">
    <source>
        <dbReference type="ARBA" id="ARBA00004123"/>
    </source>
</evidence>
<evidence type="ECO:0000256" key="4">
    <source>
        <dbReference type="ARBA" id="ARBA00022705"/>
    </source>
</evidence>